<evidence type="ECO:0000256" key="1">
    <source>
        <dbReference type="ARBA" id="ARBA00005750"/>
    </source>
</evidence>
<dbReference type="EC" id="3.1.3.48" evidence="2"/>
<dbReference type="PIRSF" id="PIRSF016557">
    <property type="entry name" value="Caps_synth_CpsB"/>
    <property type="match status" value="1"/>
</dbReference>
<dbReference type="InterPro" id="IPR016195">
    <property type="entry name" value="Pol/histidinol_Pase-like"/>
</dbReference>
<dbReference type="Proteomes" id="UP000187526">
    <property type="component" value="Unassembled WGS sequence"/>
</dbReference>
<evidence type="ECO:0000256" key="4">
    <source>
        <dbReference type="ARBA" id="ARBA00051722"/>
    </source>
</evidence>
<dbReference type="AlphaFoldDB" id="A0A1R1I800"/>
<name>A0A1R1I800_9RHOO</name>
<dbReference type="RefSeq" id="WP_076093339.1">
    <property type="nucleotide sequence ID" value="NZ_MTHD01000002.1"/>
</dbReference>
<dbReference type="Gene3D" id="3.20.20.140">
    <property type="entry name" value="Metal-dependent hydrolases"/>
    <property type="match status" value="1"/>
</dbReference>
<evidence type="ECO:0000256" key="3">
    <source>
        <dbReference type="ARBA" id="ARBA00022801"/>
    </source>
</evidence>
<comment type="catalytic activity">
    <reaction evidence="4">
        <text>O-phospho-L-tyrosyl-[protein] + H2O = L-tyrosyl-[protein] + phosphate</text>
        <dbReference type="Rhea" id="RHEA:10684"/>
        <dbReference type="Rhea" id="RHEA-COMP:10136"/>
        <dbReference type="Rhea" id="RHEA-COMP:20101"/>
        <dbReference type="ChEBI" id="CHEBI:15377"/>
        <dbReference type="ChEBI" id="CHEBI:43474"/>
        <dbReference type="ChEBI" id="CHEBI:46858"/>
        <dbReference type="ChEBI" id="CHEBI:61978"/>
        <dbReference type="EC" id="3.1.3.48"/>
    </reaction>
</comment>
<dbReference type="OrthoDB" id="9788539at2"/>
<dbReference type="STRING" id="418702.BJN45_06785"/>
<reference evidence="5 6" key="1">
    <citation type="submission" date="2016-10" db="EMBL/GenBank/DDBJ databases">
        <title>Alkaliphiles isolated from bioreactors.</title>
        <authorList>
            <person name="Salah Z."/>
            <person name="Rout S.P."/>
            <person name="Humphreys P.N."/>
        </authorList>
    </citation>
    <scope>NUCLEOTIDE SEQUENCE [LARGE SCALE GENOMIC DNA]</scope>
    <source>
        <strain evidence="5 6">ZS02</strain>
    </source>
</reference>
<dbReference type="PANTHER" id="PTHR39181">
    <property type="entry name" value="TYROSINE-PROTEIN PHOSPHATASE YWQE"/>
    <property type="match status" value="1"/>
</dbReference>
<accession>A0A1R1I800</accession>
<dbReference type="InterPro" id="IPR016667">
    <property type="entry name" value="Caps_polysacc_synth_CpsB/CapC"/>
</dbReference>
<dbReference type="SUPFAM" id="SSF89550">
    <property type="entry name" value="PHP domain-like"/>
    <property type="match status" value="1"/>
</dbReference>
<proteinExistence type="inferred from homology"/>
<organism evidence="5 6">
    <name type="scientific">Azonexus hydrophilus</name>
    <dbReference type="NCBI Taxonomy" id="418702"/>
    <lineage>
        <taxon>Bacteria</taxon>
        <taxon>Pseudomonadati</taxon>
        <taxon>Pseudomonadota</taxon>
        <taxon>Betaproteobacteria</taxon>
        <taxon>Rhodocyclales</taxon>
        <taxon>Azonexaceae</taxon>
        <taxon>Azonexus</taxon>
    </lineage>
</organism>
<comment type="similarity">
    <text evidence="1">Belongs to the metallo-dependent hydrolases superfamily. CpsB/CapC family.</text>
</comment>
<evidence type="ECO:0000313" key="6">
    <source>
        <dbReference type="Proteomes" id="UP000187526"/>
    </source>
</evidence>
<dbReference type="EMBL" id="MTHD01000002">
    <property type="protein sequence ID" value="OMG54871.1"/>
    <property type="molecule type" value="Genomic_DNA"/>
</dbReference>
<sequence length="241" mass="26510">MIDLHSHFLHGVDDGAQTLDEALALARAAVEDGIRVSVLTPHIHPGRYENHHAGLLPRFEIFRQALAQAGLPLEIRLAGEVRIGIESLELLLAGEVPFLGTVDGYRIMLLEFPHQTLPVGSQQFVDKLLQMKIRPLIAHPERNKAIMMHPERLVPFLESGCWLQLTAGSITGRFGAASSRVANLILRNNWAHVIATDAHNLQHRPPLLQEGFKAAAALVGEGMAWKMVSERPAEILGLNNA</sequence>
<protein>
    <recommendedName>
        <fullName evidence="2">protein-tyrosine-phosphatase</fullName>
        <ecNumber evidence="2">3.1.3.48</ecNumber>
    </recommendedName>
</protein>
<keyword evidence="3" id="KW-0378">Hydrolase</keyword>
<dbReference type="GO" id="GO:0030145">
    <property type="term" value="F:manganese ion binding"/>
    <property type="evidence" value="ECO:0007669"/>
    <property type="project" value="InterPro"/>
</dbReference>
<dbReference type="Pfam" id="PF19567">
    <property type="entry name" value="CpsB_CapC"/>
    <property type="match status" value="1"/>
</dbReference>
<dbReference type="GO" id="GO:0004725">
    <property type="term" value="F:protein tyrosine phosphatase activity"/>
    <property type="evidence" value="ECO:0007669"/>
    <property type="project" value="UniProtKB-EC"/>
</dbReference>
<gene>
    <name evidence="5" type="ORF">BJN45_06785</name>
</gene>
<evidence type="ECO:0000256" key="2">
    <source>
        <dbReference type="ARBA" id="ARBA00013064"/>
    </source>
</evidence>
<comment type="caution">
    <text evidence="5">The sequence shown here is derived from an EMBL/GenBank/DDBJ whole genome shotgun (WGS) entry which is preliminary data.</text>
</comment>
<evidence type="ECO:0000313" key="5">
    <source>
        <dbReference type="EMBL" id="OMG54871.1"/>
    </source>
</evidence>
<dbReference type="PANTHER" id="PTHR39181:SF1">
    <property type="entry name" value="TYROSINE-PROTEIN PHOSPHATASE YWQE"/>
    <property type="match status" value="1"/>
</dbReference>
<keyword evidence="6" id="KW-1185">Reference proteome</keyword>